<dbReference type="InterPro" id="IPR036390">
    <property type="entry name" value="WH_DNA-bd_sf"/>
</dbReference>
<dbReference type="PANTHER" id="PTHR42756:SF1">
    <property type="entry name" value="TRANSCRIPTIONAL REPRESSOR OF EMRAB OPERON"/>
    <property type="match status" value="1"/>
</dbReference>
<dbReference type="SUPFAM" id="SSF46785">
    <property type="entry name" value="Winged helix' DNA-binding domain"/>
    <property type="match status" value="1"/>
</dbReference>
<dbReference type="Gene3D" id="1.10.10.10">
    <property type="entry name" value="Winged helix-like DNA-binding domain superfamily/Winged helix DNA-binding domain"/>
    <property type="match status" value="1"/>
</dbReference>
<proteinExistence type="predicted"/>
<evidence type="ECO:0000259" key="5">
    <source>
        <dbReference type="PROSITE" id="PS50995"/>
    </source>
</evidence>
<keyword evidence="3" id="KW-0804">Transcription</keyword>
<name>A0A1I4YXC4_9NEIS</name>
<feature type="region of interest" description="Disordered" evidence="4">
    <location>
        <begin position="1"/>
        <end position="24"/>
    </location>
</feature>
<protein>
    <submittedName>
        <fullName evidence="6">DNA-binding transcriptional regulator, MarR family</fullName>
    </submittedName>
</protein>
<evidence type="ECO:0000256" key="2">
    <source>
        <dbReference type="ARBA" id="ARBA00023125"/>
    </source>
</evidence>
<dbReference type="GO" id="GO:0003700">
    <property type="term" value="F:DNA-binding transcription factor activity"/>
    <property type="evidence" value="ECO:0007669"/>
    <property type="project" value="InterPro"/>
</dbReference>
<evidence type="ECO:0000256" key="1">
    <source>
        <dbReference type="ARBA" id="ARBA00023015"/>
    </source>
</evidence>
<dbReference type="SMART" id="SM00347">
    <property type="entry name" value="HTH_MARR"/>
    <property type="match status" value="1"/>
</dbReference>
<reference evidence="7" key="1">
    <citation type="submission" date="2016-10" db="EMBL/GenBank/DDBJ databases">
        <authorList>
            <person name="Varghese N."/>
            <person name="Submissions S."/>
        </authorList>
    </citation>
    <scope>NUCLEOTIDE SEQUENCE [LARGE SCALE GENOMIC DNA]</scope>
    <source>
        <strain evidence="7">DSM 6150</strain>
    </source>
</reference>
<dbReference type="PROSITE" id="PS50995">
    <property type="entry name" value="HTH_MARR_2"/>
    <property type="match status" value="1"/>
</dbReference>
<dbReference type="Pfam" id="PF01047">
    <property type="entry name" value="MarR"/>
    <property type="match status" value="1"/>
</dbReference>
<dbReference type="EMBL" id="FOVE01000009">
    <property type="protein sequence ID" value="SFN42652.1"/>
    <property type="molecule type" value="Genomic_DNA"/>
</dbReference>
<dbReference type="InterPro" id="IPR000835">
    <property type="entry name" value="HTH_MarR-typ"/>
</dbReference>
<organism evidence="6 7">
    <name type="scientific">Formivibrio citricus</name>
    <dbReference type="NCBI Taxonomy" id="83765"/>
    <lineage>
        <taxon>Bacteria</taxon>
        <taxon>Pseudomonadati</taxon>
        <taxon>Pseudomonadota</taxon>
        <taxon>Betaproteobacteria</taxon>
        <taxon>Neisseriales</taxon>
        <taxon>Chitinibacteraceae</taxon>
        <taxon>Formivibrio</taxon>
    </lineage>
</organism>
<dbReference type="GO" id="GO:0003677">
    <property type="term" value="F:DNA binding"/>
    <property type="evidence" value="ECO:0007669"/>
    <property type="project" value="UniProtKB-KW"/>
</dbReference>
<evidence type="ECO:0000256" key="3">
    <source>
        <dbReference type="ARBA" id="ARBA00023163"/>
    </source>
</evidence>
<gene>
    <name evidence="6" type="ORF">SAMN05660284_01449</name>
</gene>
<dbReference type="PANTHER" id="PTHR42756">
    <property type="entry name" value="TRANSCRIPTIONAL REGULATOR, MARR"/>
    <property type="match status" value="1"/>
</dbReference>
<dbReference type="Proteomes" id="UP000242869">
    <property type="component" value="Unassembled WGS sequence"/>
</dbReference>
<sequence>MKHDTASTAPPHTGKPSTPASTGTELDMEVLRQFRIIFKSVRKHFQEVEDRLGISGSLLWALSEISVRPGISVSELAKTMSIHQSTASNILSKLVGLGLVSKTRNGKDNRITGLFISGQGQVKLGLAPAPVRGLLPEALGKLPYATLRDLHKNLNVLLAMFESADLKDKDTPLAEI</sequence>
<feature type="domain" description="HTH marR-type" evidence="5">
    <location>
        <begin position="27"/>
        <end position="159"/>
    </location>
</feature>
<keyword evidence="2 6" id="KW-0238">DNA-binding</keyword>
<evidence type="ECO:0000256" key="4">
    <source>
        <dbReference type="SAM" id="MobiDB-lite"/>
    </source>
</evidence>
<evidence type="ECO:0000313" key="6">
    <source>
        <dbReference type="EMBL" id="SFN42652.1"/>
    </source>
</evidence>
<evidence type="ECO:0000313" key="7">
    <source>
        <dbReference type="Proteomes" id="UP000242869"/>
    </source>
</evidence>
<keyword evidence="7" id="KW-1185">Reference proteome</keyword>
<accession>A0A1I4YXC4</accession>
<keyword evidence="1" id="KW-0805">Transcription regulation</keyword>
<dbReference type="InterPro" id="IPR036388">
    <property type="entry name" value="WH-like_DNA-bd_sf"/>
</dbReference>
<dbReference type="AlphaFoldDB" id="A0A1I4YXC4"/>
<dbReference type="STRING" id="83765.SAMN05660284_01449"/>